<evidence type="ECO:0000313" key="2">
    <source>
        <dbReference type="Proteomes" id="UP001596160"/>
    </source>
</evidence>
<organism evidence="1 2">
    <name type="scientific">Streptomyces amakusaensis</name>
    <dbReference type="NCBI Taxonomy" id="67271"/>
    <lineage>
        <taxon>Bacteria</taxon>
        <taxon>Bacillati</taxon>
        <taxon>Actinomycetota</taxon>
        <taxon>Actinomycetes</taxon>
        <taxon>Kitasatosporales</taxon>
        <taxon>Streptomycetaceae</taxon>
        <taxon>Streptomyces</taxon>
    </lineage>
</organism>
<sequence>MDIRGVDPRDTTWELDHARYRVYFWDRANSASDEYEISGGVDVEEVLAWAAQFAGEHGHTYTVYVSVKAGRDSGLIRLTGVLGDPFA</sequence>
<dbReference type="Proteomes" id="UP001596160">
    <property type="component" value="Unassembled WGS sequence"/>
</dbReference>
<protein>
    <submittedName>
        <fullName evidence="1">Uncharacterized protein</fullName>
    </submittedName>
</protein>
<dbReference type="RefSeq" id="WP_344478549.1">
    <property type="nucleotide sequence ID" value="NZ_BAAASB010000010.1"/>
</dbReference>
<proteinExistence type="predicted"/>
<evidence type="ECO:0000313" key="1">
    <source>
        <dbReference type="EMBL" id="MFC5155997.1"/>
    </source>
</evidence>
<accession>A0ABW0AQQ5</accession>
<reference evidence="2" key="1">
    <citation type="journal article" date="2019" name="Int. J. Syst. Evol. Microbiol.">
        <title>The Global Catalogue of Microorganisms (GCM) 10K type strain sequencing project: providing services to taxonomists for standard genome sequencing and annotation.</title>
        <authorList>
            <consortium name="The Broad Institute Genomics Platform"/>
            <consortium name="The Broad Institute Genome Sequencing Center for Infectious Disease"/>
            <person name="Wu L."/>
            <person name="Ma J."/>
        </authorList>
    </citation>
    <scope>NUCLEOTIDE SEQUENCE [LARGE SCALE GENOMIC DNA]</scope>
    <source>
        <strain evidence="2">PCU 266</strain>
    </source>
</reference>
<dbReference type="EMBL" id="JBHSKP010000028">
    <property type="protein sequence ID" value="MFC5155997.1"/>
    <property type="molecule type" value="Genomic_DNA"/>
</dbReference>
<gene>
    <name evidence="1" type="ORF">ACFPRH_30225</name>
</gene>
<comment type="caution">
    <text evidence="1">The sequence shown here is derived from an EMBL/GenBank/DDBJ whole genome shotgun (WGS) entry which is preliminary data.</text>
</comment>
<keyword evidence="2" id="KW-1185">Reference proteome</keyword>
<name>A0ABW0AQQ5_9ACTN</name>